<reference evidence="1 2" key="1">
    <citation type="submission" date="2015-02" db="EMBL/GenBank/DDBJ databases">
        <title>Genome Sequence of Jannaschia aquimarina DSM28248, a member of the Roseobacter clade.</title>
        <authorList>
            <person name="Voget S."/>
            <person name="Daniel R."/>
        </authorList>
    </citation>
    <scope>NUCLEOTIDE SEQUENCE [LARGE SCALE GENOMIC DNA]</scope>
    <source>
        <strain evidence="1 2">GSW-M26</strain>
    </source>
</reference>
<accession>A0A0D1EBX5</accession>
<evidence type="ECO:0000313" key="1">
    <source>
        <dbReference type="EMBL" id="KIT15229.1"/>
    </source>
</evidence>
<dbReference type="RefSeq" id="WP_043919834.1">
    <property type="nucleotide sequence ID" value="NZ_FZPF01000011.1"/>
</dbReference>
<evidence type="ECO:0000313" key="2">
    <source>
        <dbReference type="Proteomes" id="UP000032232"/>
    </source>
</evidence>
<dbReference type="Proteomes" id="UP000032232">
    <property type="component" value="Unassembled WGS sequence"/>
</dbReference>
<dbReference type="STRING" id="935700.jaqu_30520"/>
<dbReference type="AlphaFoldDB" id="A0A0D1EBX5"/>
<proteinExistence type="predicted"/>
<comment type="caution">
    <text evidence="1">The sequence shown here is derived from an EMBL/GenBank/DDBJ whole genome shotgun (WGS) entry which is preliminary data.</text>
</comment>
<dbReference type="EMBL" id="JYFE01000055">
    <property type="protein sequence ID" value="KIT15229.1"/>
    <property type="molecule type" value="Genomic_DNA"/>
</dbReference>
<sequence>MIEHDPSELERKRVTSDDTYRLYRAWMRLGEQMISRPLDLAGGTAARIADGLVLGTLGHEGTAQMARSVARDYARLATEMLAVPPSAIGVAVDEFDTVTSPTHDMVERALSGTDPAPSVTAVVVDPSLAESQRRALARDAGFESAGADLSVPDTGPRAPFLLPARVRDASQAWASWFVSRADADRLMSEACNSGHLAEEAIDTLAPVDVGRGGVMVSLVASDYRASDFGVTQEIGLTLTVSPRGTRFPDPGQIFLRLIVTDPYSLATARQIWGIRKDLHDNRTLPPGSRLDVAYGADRVGFGLGAAQALAVSRRDKLQLGFPRFGTGRSDRVPALVYSTTQPHGPPAGPTEACRALLTRSGAGEGMQYGGDVTLSLPADRAAGIAAGCLCAGGMACLCDTLRSLDLHRRKPAANGWTERMTCTLAEPVTVAGQPPGYSVTKDPRIP</sequence>
<dbReference type="SUPFAM" id="SSF160104">
    <property type="entry name" value="Acetoacetate decarboxylase-like"/>
    <property type="match status" value="1"/>
</dbReference>
<dbReference type="PATRIC" id="fig|935700.4.peg.3153"/>
<organism evidence="1 2">
    <name type="scientific">Jannaschia aquimarina</name>
    <dbReference type="NCBI Taxonomy" id="935700"/>
    <lineage>
        <taxon>Bacteria</taxon>
        <taxon>Pseudomonadati</taxon>
        <taxon>Pseudomonadota</taxon>
        <taxon>Alphaproteobacteria</taxon>
        <taxon>Rhodobacterales</taxon>
        <taxon>Roseobacteraceae</taxon>
        <taxon>Jannaschia</taxon>
    </lineage>
</organism>
<protein>
    <submittedName>
        <fullName evidence="1">Uncharacterized protein</fullName>
    </submittedName>
</protein>
<dbReference type="OrthoDB" id="8188654at2"/>
<keyword evidence="2" id="KW-1185">Reference proteome</keyword>
<name>A0A0D1EBX5_9RHOB</name>
<gene>
    <name evidence="1" type="ORF">jaqu_30520</name>
</gene>
<dbReference type="Gene3D" id="2.40.400.10">
    <property type="entry name" value="Acetoacetate decarboxylase-like"/>
    <property type="match status" value="1"/>
</dbReference>
<dbReference type="InterPro" id="IPR023375">
    <property type="entry name" value="ADC_dom_sf"/>
</dbReference>